<gene>
    <name evidence="1" type="ORF">A2831_00990</name>
</gene>
<dbReference type="Proteomes" id="UP000177507">
    <property type="component" value="Unassembled WGS sequence"/>
</dbReference>
<organism evidence="1 2">
    <name type="scientific">Candidatus Yanofskybacteria bacterium RIFCSPHIGHO2_01_FULL_44_17</name>
    <dbReference type="NCBI Taxonomy" id="1802668"/>
    <lineage>
        <taxon>Bacteria</taxon>
        <taxon>Candidatus Yanofskyibacteriota</taxon>
    </lineage>
</organism>
<sequence>MSQAPKERDYIREAYEILFSVKPVGLEDWQTALDLVARFDGRKFVSDPKKKIIACAAMAYLLLYINFPEEDRSKICRTAAGLLCELDSGRLGDRDDNLDEALLCYLLDKYETRLASLETAAQ</sequence>
<protein>
    <submittedName>
        <fullName evidence="1">Uncharacterized protein</fullName>
    </submittedName>
</protein>
<dbReference type="EMBL" id="MGJI01000021">
    <property type="protein sequence ID" value="OGN04424.1"/>
    <property type="molecule type" value="Genomic_DNA"/>
</dbReference>
<comment type="caution">
    <text evidence="1">The sequence shown here is derived from an EMBL/GenBank/DDBJ whole genome shotgun (WGS) entry which is preliminary data.</text>
</comment>
<name>A0A1F8EU96_9BACT</name>
<accession>A0A1F8EU96</accession>
<dbReference type="STRING" id="1802668.A2831_00990"/>
<proteinExistence type="predicted"/>
<reference evidence="1 2" key="1">
    <citation type="journal article" date="2016" name="Nat. Commun.">
        <title>Thousands of microbial genomes shed light on interconnected biogeochemical processes in an aquifer system.</title>
        <authorList>
            <person name="Anantharaman K."/>
            <person name="Brown C.T."/>
            <person name="Hug L.A."/>
            <person name="Sharon I."/>
            <person name="Castelle C.J."/>
            <person name="Probst A.J."/>
            <person name="Thomas B.C."/>
            <person name="Singh A."/>
            <person name="Wilkins M.J."/>
            <person name="Karaoz U."/>
            <person name="Brodie E.L."/>
            <person name="Williams K.H."/>
            <person name="Hubbard S.S."/>
            <person name="Banfield J.F."/>
        </authorList>
    </citation>
    <scope>NUCLEOTIDE SEQUENCE [LARGE SCALE GENOMIC DNA]</scope>
</reference>
<evidence type="ECO:0000313" key="2">
    <source>
        <dbReference type="Proteomes" id="UP000177507"/>
    </source>
</evidence>
<dbReference type="AlphaFoldDB" id="A0A1F8EU96"/>
<evidence type="ECO:0000313" key="1">
    <source>
        <dbReference type="EMBL" id="OGN04424.1"/>
    </source>
</evidence>